<dbReference type="PANTHER" id="PTHR10000:SF8">
    <property type="entry name" value="HAD SUPERFAMILY HYDROLASE-LIKE, TYPE 3"/>
    <property type="match status" value="1"/>
</dbReference>
<dbReference type="Pfam" id="PF08282">
    <property type="entry name" value="Hydrolase_3"/>
    <property type="match status" value="1"/>
</dbReference>
<dbReference type="Gene3D" id="3.40.50.1000">
    <property type="entry name" value="HAD superfamily/HAD-like"/>
    <property type="match status" value="1"/>
</dbReference>
<dbReference type="SUPFAM" id="SSF56784">
    <property type="entry name" value="HAD-like"/>
    <property type="match status" value="1"/>
</dbReference>
<dbReference type="Gene3D" id="3.30.1240.10">
    <property type="match status" value="1"/>
</dbReference>
<dbReference type="GO" id="GO:0016791">
    <property type="term" value="F:phosphatase activity"/>
    <property type="evidence" value="ECO:0007669"/>
    <property type="project" value="TreeGrafter"/>
</dbReference>
<evidence type="ECO:0000313" key="1">
    <source>
        <dbReference type="EMBL" id="TKV56378.1"/>
    </source>
</evidence>
<dbReference type="PANTHER" id="PTHR10000">
    <property type="entry name" value="PHOSPHOSERINE PHOSPHATASE"/>
    <property type="match status" value="1"/>
</dbReference>
<dbReference type="GO" id="GO:0005829">
    <property type="term" value="C:cytosol"/>
    <property type="evidence" value="ECO:0007669"/>
    <property type="project" value="TreeGrafter"/>
</dbReference>
<evidence type="ECO:0000313" key="2">
    <source>
        <dbReference type="Proteomes" id="UP000306985"/>
    </source>
</evidence>
<keyword evidence="1" id="KW-0378">Hydrolase</keyword>
<dbReference type="OrthoDB" id="3180855at2"/>
<keyword evidence="2" id="KW-1185">Reference proteome</keyword>
<protein>
    <submittedName>
        <fullName evidence="1">HAD-IIB family hydrolase</fullName>
    </submittedName>
</protein>
<organism evidence="1 2">
    <name type="scientific">Nakamurella flava</name>
    <dbReference type="NCBI Taxonomy" id="2576308"/>
    <lineage>
        <taxon>Bacteria</taxon>
        <taxon>Bacillati</taxon>
        <taxon>Actinomycetota</taxon>
        <taxon>Actinomycetes</taxon>
        <taxon>Nakamurellales</taxon>
        <taxon>Nakamurellaceae</taxon>
        <taxon>Nakamurella</taxon>
    </lineage>
</organism>
<accession>A0A4U6Q929</accession>
<sequence>MGWCEKRSGTCVFTAIVRSATGRTARRSMAGWGRGTSTRSDVSTSNGIAAVALDIDGTLARDDHQVSPYAIGVLKDLEAAGIRPIVVTGRLETSALATADAAGLSAPVVSGGGAIVTDPATREHLVHAAMDPALIARLIEVADRFDLQPVLHTAAHILTDRASRHTDLIERLNQWTPEVLPDRAWPGDVVKVMLVGEQPDVDAMQAEAAAEFPRLKRSSTEFLEANAPGFTKWESLRFTLERIGVAPDATIGAGDGETDVEWLSNVGQVIAPANSEPSVLAIAHHRVGHHRDDAVARFLDEHLLGG</sequence>
<dbReference type="InterPro" id="IPR023214">
    <property type="entry name" value="HAD_sf"/>
</dbReference>
<comment type="caution">
    <text evidence="1">The sequence shown here is derived from an EMBL/GenBank/DDBJ whole genome shotgun (WGS) entry which is preliminary data.</text>
</comment>
<dbReference type="GO" id="GO:0000287">
    <property type="term" value="F:magnesium ion binding"/>
    <property type="evidence" value="ECO:0007669"/>
    <property type="project" value="TreeGrafter"/>
</dbReference>
<name>A0A4U6Q929_9ACTN</name>
<reference evidence="1 2" key="1">
    <citation type="submission" date="2019-05" db="EMBL/GenBank/DDBJ databases">
        <title>Nakamurella sp. N5BH11, whole genome shotgun sequence.</title>
        <authorList>
            <person name="Tuo L."/>
        </authorList>
    </citation>
    <scope>NUCLEOTIDE SEQUENCE [LARGE SCALE GENOMIC DNA]</scope>
    <source>
        <strain evidence="1 2">N5BH11</strain>
    </source>
</reference>
<dbReference type="InterPro" id="IPR006379">
    <property type="entry name" value="HAD-SF_hydro_IIB"/>
</dbReference>
<dbReference type="Proteomes" id="UP000306985">
    <property type="component" value="Unassembled WGS sequence"/>
</dbReference>
<proteinExistence type="predicted"/>
<gene>
    <name evidence="1" type="ORF">FDO65_20690</name>
</gene>
<dbReference type="InterPro" id="IPR036412">
    <property type="entry name" value="HAD-like_sf"/>
</dbReference>
<dbReference type="EMBL" id="SZZH01000007">
    <property type="protein sequence ID" value="TKV56378.1"/>
    <property type="molecule type" value="Genomic_DNA"/>
</dbReference>
<dbReference type="AlphaFoldDB" id="A0A4U6Q929"/>
<dbReference type="NCBIfam" id="TIGR01484">
    <property type="entry name" value="HAD-SF-IIB"/>
    <property type="match status" value="1"/>
</dbReference>